<gene>
    <name evidence="1" type="ORF">OWV82_011876</name>
</gene>
<protein>
    <submittedName>
        <fullName evidence="1">Zinc finger, CCCH-type</fullName>
    </submittedName>
</protein>
<dbReference type="EMBL" id="CM051399">
    <property type="protein sequence ID" value="KAJ4716928.1"/>
    <property type="molecule type" value="Genomic_DNA"/>
</dbReference>
<sequence>MQKLMESIYNAKMAKRRSGSGSLSPLMRKYLSSSSNSNSSSNSSSPLSRMSSNCNSPLSAVDEEDVFVMDGILVSNDDFSRSSEEFGNSRFGTKGQLAHAKDELRSARFPLGKNKSEICKSYITGSCTYGSKCRFIHQDQIITDSALALSTTQMESEGSVNTSRNSNAFKPELNSKDNWSPEDEGIEVTLPTKPPGTSRPPSGEEVNEYIENVLYGPTAAKKRLPVFTEICPE</sequence>
<dbReference type="Proteomes" id="UP001164539">
    <property type="component" value="Chromosome 6"/>
</dbReference>
<evidence type="ECO:0000313" key="1">
    <source>
        <dbReference type="EMBL" id="KAJ4716928.1"/>
    </source>
</evidence>
<evidence type="ECO:0000313" key="2">
    <source>
        <dbReference type="Proteomes" id="UP001164539"/>
    </source>
</evidence>
<organism evidence="1 2">
    <name type="scientific">Melia azedarach</name>
    <name type="common">Chinaberry tree</name>
    <dbReference type="NCBI Taxonomy" id="155640"/>
    <lineage>
        <taxon>Eukaryota</taxon>
        <taxon>Viridiplantae</taxon>
        <taxon>Streptophyta</taxon>
        <taxon>Embryophyta</taxon>
        <taxon>Tracheophyta</taxon>
        <taxon>Spermatophyta</taxon>
        <taxon>Magnoliopsida</taxon>
        <taxon>eudicotyledons</taxon>
        <taxon>Gunneridae</taxon>
        <taxon>Pentapetalae</taxon>
        <taxon>rosids</taxon>
        <taxon>malvids</taxon>
        <taxon>Sapindales</taxon>
        <taxon>Meliaceae</taxon>
        <taxon>Melia</taxon>
    </lineage>
</organism>
<keyword evidence="2" id="KW-1185">Reference proteome</keyword>
<proteinExistence type="predicted"/>
<reference evidence="1 2" key="1">
    <citation type="journal article" date="2023" name="Science">
        <title>Complex scaffold remodeling in plant triterpene biosynthesis.</title>
        <authorList>
            <person name="De La Pena R."/>
            <person name="Hodgson H."/>
            <person name="Liu J.C."/>
            <person name="Stephenson M.J."/>
            <person name="Martin A.C."/>
            <person name="Owen C."/>
            <person name="Harkess A."/>
            <person name="Leebens-Mack J."/>
            <person name="Jimenez L.E."/>
            <person name="Osbourn A."/>
            <person name="Sattely E.S."/>
        </authorList>
    </citation>
    <scope>NUCLEOTIDE SEQUENCE [LARGE SCALE GENOMIC DNA]</scope>
    <source>
        <strain evidence="2">cv. JPN11</strain>
        <tissue evidence="1">Leaf</tissue>
    </source>
</reference>
<name>A0ACC1Y016_MELAZ</name>
<comment type="caution">
    <text evidence="1">The sequence shown here is derived from an EMBL/GenBank/DDBJ whole genome shotgun (WGS) entry which is preliminary data.</text>
</comment>
<accession>A0ACC1Y016</accession>